<sequence>MIKVLVIEDDSDINNLLTNILIDESYEVTQAFSGTEAKFCMKEKDFQLILMDLMLPGLSGEELISEIRKHNNNLIIVISAKDDIDSKINVLKMGADDYIIKPFDAREVLVRIEVALRRSLNTENTEINNVLLYKDIELEKSTRKIFVKDIEVYLTTKEFDILYLLLSNPKKIFSKNNIFESVWEKEFLGDDNTVSVHVSNIRNKLSNINKDEDYIKTIWGIGFKMAD</sequence>
<evidence type="ECO:0000256" key="2">
    <source>
        <dbReference type="ARBA" id="ARBA00022553"/>
    </source>
</evidence>
<feature type="modified residue" description="4-aspartylphosphate" evidence="8">
    <location>
        <position position="52"/>
    </location>
</feature>
<proteinExistence type="predicted"/>
<organism evidence="12 13">
    <name type="scientific">Clostridium niameyense</name>
    <dbReference type="NCBI Taxonomy" id="1622073"/>
    <lineage>
        <taxon>Bacteria</taxon>
        <taxon>Bacillati</taxon>
        <taxon>Bacillota</taxon>
        <taxon>Clostridia</taxon>
        <taxon>Eubacteriales</taxon>
        <taxon>Clostridiaceae</taxon>
        <taxon>Clostridium</taxon>
    </lineage>
</organism>
<dbReference type="GO" id="GO:0000976">
    <property type="term" value="F:transcription cis-regulatory region binding"/>
    <property type="evidence" value="ECO:0007669"/>
    <property type="project" value="TreeGrafter"/>
</dbReference>
<evidence type="ECO:0000256" key="7">
    <source>
        <dbReference type="ARBA" id="ARBA00024867"/>
    </source>
</evidence>
<evidence type="ECO:0000259" key="10">
    <source>
        <dbReference type="PROSITE" id="PS50110"/>
    </source>
</evidence>
<dbReference type="GO" id="GO:0032993">
    <property type="term" value="C:protein-DNA complex"/>
    <property type="evidence" value="ECO:0007669"/>
    <property type="project" value="TreeGrafter"/>
</dbReference>
<keyword evidence="2 8" id="KW-0597">Phosphoprotein</keyword>
<evidence type="ECO:0000256" key="9">
    <source>
        <dbReference type="PROSITE-ProRule" id="PRU01091"/>
    </source>
</evidence>
<dbReference type="PROSITE" id="PS50110">
    <property type="entry name" value="RESPONSE_REGULATORY"/>
    <property type="match status" value="1"/>
</dbReference>
<keyword evidence="13" id="KW-1185">Reference proteome</keyword>
<dbReference type="PROSITE" id="PS51755">
    <property type="entry name" value="OMPR_PHOB"/>
    <property type="match status" value="1"/>
</dbReference>
<dbReference type="InterPro" id="IPR001789">
    <property type="entry name" value="Sig_transdc_resp-reg_receiver"/>
</dbReference>
<dbReference type="CDD" id="cd00383">
    <property type="entry name" value="trans_reg_C"/>
    <property type="match status" value="1"/>
</dbReference>
<evidence type="ECO:0000313" key="13">
    <source>
        <dbReference type="Proteomes" id="UP000473885"/>
    </source>
</evidence>
<accession>A0A6M0RBI8</accession>
<dbReference type="SMART" id="SM00862">
    <property type="entry name" value="Trans_reg_C"/>
    <property type="match status" value="1"/>
</dbReference>
<dbReference type="InterPro" id="IPR036388">
    <property type="entry name" value="WH-like_DNA-bd_sf"/>
</dbReference>
<comment type="function">
    <text evidence="7">May play the central regulatory role in sporulation. It may be an element of the effector pathway responsible for the activation of sporulation genes in response to nutritional stress. Spo0A may act in concert with spo0H (a sigma factor) to control the expression of some genes that are critical to the sporulation process.</text>
</comment>
<dbReference type="SMART" id="SM00448">
    <property type="entry name" value="REC"/>
    <property type="match status" value="1"/>
</dbReference>
<dbReference type="GO" id="GO:0000156">
    <property type="term" value="F:phosphorelay response regulator activity"/>
    <property type="evidence" value="ECO:0007669"/>
    <property type="project" value="TreeGrafter"/>
</dbReference>
<dbReference type="InterPro" id="IPR001867">
    <property type="entry name" value="OmpR/PhoB-type_DNA-bd"/>
</dbReference>
<dbReference type="PANTHER" id="PTHR48111:SF2">
    <property type="entry name" value="RESPONSE REGULATOR SAER"/>
    <property type="match status" value="1"/>
</dbReference>
<keyword evidence="4" id="KW-0805">Transcription regulation</keyword>
<dbReference type="EMBL" id="SXDP01000005">
    <property type="protein sequence ID" value="NEZ47157.1"/>
    <property type="molecule type" value="Genomic_DNA"/>
</dbReference>
<dbReference type="Gene3D" id="1.10.10.10">
    <property type="entry name" value="Winged helix-like DNA-binding domain superfamily/Winged helix DNA-binding domain"/>
    <property type="match status" value="1"/>
</dbReference>
<evidence type="ECO:0000256" key="6">
    <source>
        <dbReference type="ARBA" id="ARBA00023163"/>
    </source>
</evidence>
<evidence type="ECO:0000256" key="4">
    <source>
        <dbReference type="ARBA" id="ARBA00023015"/>
    </source>
</evidence>
<gene>
    <name evidence="12" type="ORF">FDF74_08035</name>
</gene>
<dbReference type="Gene3D" id="3.40.50.2300">
    <property type="match status" value="1"/>
</dbReference>
<name>A0A6M0RBI8_9CLOT</name>
<feature type="domain" description="Response regulatory" evidence="10">
    <location>
        <begin position="3"/>
        <end position="116"/>
    </location>
</feature>
<reference evidence="12 13" key="1">
    <citation type="submission" date="2019-04" db="EMBL/GenBank/DDBJ databases">
        <title>Genome sequencing of Clostridium botulinum Groups I-IV and Clostridium butyricum.</title>
        <authorList>
            <person name="Brunt J."/>
            <person name="Van Vliet A.H.M."/>
            <person name="Stringer S.C."/>
            <person name="Carter A.T."/>
            <person name="Peck M.W."/>
        </authorList>
    </citation>
    <scope>NUCLEOTIDE SEQUENCE [LARGE SCALE GENOMIC DNA]</scope>
    <source>
        <strain evidence="12 13">IFR 18/094</strain>
    </source>
</reference>
<evidence type="ECO:0000256" key="8">
    <source>
        <dbReference type="PROSITE-ProRule" id="PRU00169"/>
    </source>
</evidence>
<dbReference type="PANTHER" id="PTHR48111">
    <property type="entry name" value="REGULATOR OF RPOS"/>
    <property type="match status" value="1"/>
</dbReference>
<dbReference type="GO" id="GO:0006355">
    <property type="term" value="P:regulation of DNA-templated transcription"/>
    <property type="evidence" value="ECO:0007669"/>
    <property type="project" value="InterPro"/>
</dbReference>
<evidence type="ECO:0000313" key="12">
    <source>
        <dbReference type="EMBL" id="NEZ47157.1"/>
    </source>
</evidence>
<keyword evidence="5 9" id="KW-0238">DNA-binding</keyword>
<dbReference type="Gene3D" id="6.10.250.690">
    <property type="match status" value="1"/>
</dbReference>
<feature type="domain" description="OmpR/PhoB-type" evidence="11">
    <location>
        <begin position="128"/>
        <end position="227"/>
    </location>
</feature>
<dbReference type="AlphaFoldDB" id="A0A6M0RBI8"/>
<dbReference type="FunFam" id="1.10.10.10:FF:000018">
    <property type="entry name" value="DNA-binding response regulator ResD"/>
    <property type="match status" value="1"/>
</dbReference>
<protein>
    <recommendedName>
        <fullName evidence="1">Stage 0 sporulation protein A homolog</fullName>
    </recommendedName>
</protein>
<feature type="DNA-binding region" description="OmpR/PhoB-type" evidence="9">
    <location>
        <begin position="128"/>
        <end position="227"/>
    </location>
</feature>
<evidence type="ECO:0000256" key="3">
    <source>
        <dbReference type="ARBA" id="ARBA00023012"/>
    </source>
</evidence>
<evidence type="ECO:0000256" key="5">
    <source>
        <dbReference type="ARBA" id="ARBA00023125"/>
    </source>
</evidence>
<dbReference type="InterPro" id="IPR011006">
    <property type="entry name" value="CheY-like_superfamily"/>
</dbReference>
<dbReference type="RefSeq" id="WP_163249246.1">
    <property type="nucleotide sequence ID" value="NZ_SXDP01000005.1"/>
</dbReference>
<keyword evidence="6" id="KW-0804">Transcription</keyword>
<evidence type="ECO:0000256" key="1">
    <source>
        <dbReference type="ARBA" id="ARBA00018672"/>
    </source>
</evidence>
<comment type="caution">
    <text evidence="12">The sequence shown here is derived from an EMBL/GenBank/DDBJ whole genome shotgun (WGS) entry which is preliminary data.</text>
</comment>
<dbReference type="Pfam" id="PF00072">
    <property type="entry name" value="Response_reg"/>
    <property type="match status" value="1"/>
</dbReference>
<evidence type="ECO:0000259" key="11">
    <source>
        <dbReference type="PROSITE" id="PS51755"/>
    </source>
</evidence>
<dbReference type="GO" id="GO:0005829">
    <property type="term" value="C:cytosol"/>
    <property type="evidence" value="ECO:0007669"/>
    <property type="project" value="TreeGrafter"/>
</dbReference>
<keyword evidence="3" id="KW-0902">Two-component regulatory system</keyword>
<dbReference type="Pfam" id="PF00486">
    <property type="entry name" value="Trans_reg_C"/>
    <property type="match status" value="1"/>
</dbReference>
<dbReference type="Proteomes" id="UP000473885">
    <property type="component" value="Unassembled WGS sequence"/>
</dbReference>
<dbReference type="InterPro" id="IPR039420">
    <property type="entry name" value="WalR-like"/>
</dbReference>
<dbReference type="SUPFAM" id="SSF52172">
    <property type="entry name" value="CheY-like"/>
    <property type="match status" value="1"/>
</dbReference>